<dbReference type="InterPro" id="IPR008258">
    <property type="entry name" value="Transglycosylase_SLT_dom_1"/>
</dbReference>
<keyword evidence="5" id="KW-1185">Reference proteome</keyword>
<dbReference type="SUPFAM" id="SSF48435">
    <property type="entry name" value="Bacterial muramidases"/>
    <property type="match status" value="1"/>
</dbReference>
<comment type="similarity">
    <text evidence="1">Belongs to the transglycosylase Slt family.</text>
</comment>
<feature type="domain" description="Transglycosylase SLT" evidence="3">
    <location>
        <begin position="571"/>
        <end position="680"/>
    </location>
</feature>
<dbReference type="InterPro" id="IPR011990">
    <property type="entry name" value="TPR-like_helical_dom_sf"/>
</dbReference>
<dbReference type="CDD" id="cd13401">
    <property type="entry name" value="Slt70-like"/>
    <property type="match status" value="1"/>
</dbReference>
<dbReference type="PROSITE" id="PS00922">
    <property type="entry name" value="TRANSGLYCOSYLASE"/>
    <property type="match status" value="1"/>
</dbReference>
<dbReference type="InterPro" id="IPR000189">
    <property type="entry name" value="Transglyc_AS"/>
</dbReference>
<name>A0ABX2CZ81_9CYAN</name>
<keyword evidence="2" id="KW-0732">Signal</keyword>
<organism evidence="4 5">
    <name type="scientific">Microcoleus asticus IPMA8</name>
    <dbReference type="NCBI Taxonomy" id="2563858"/>
    <lineage>
        <taxon>Bacteria</taxon>
        <taxon>Bacillati</taxon>
        <taxon>Cyanobacteriota</taxon>
        <taxon>Cyanophyceae</taxon>
        <taxon>Oscillatoriophycideae</taxon>
        <taxon>Oscillatoriales</taxon>
        <taxon>Microcoleaceae</taxon>
        <taxon>Microcoleus</taxon>
        <taxon>Microcoleus asticus</taxon>
    </lineage>
</organism>
<protein>
    <submittedName>
        <fullName evidence="4">Soluble lytic murein transglycosylase</fullName>
        <ecNumber evidence="4">4.2.2.-</ecNumber>
    </submittedName>
</protein>
<keyword evidence="4" id="KW-0456">Lyase</keyword>
<dbReference type="SUPFAM" id="SSF53955">
    <property type="entry name" value="Lysozyme-like"/>
    <property type="match status" value="1"/>
</dbReference>
<dbReference type="InterPro" id="IPR008939">
    <property type="entry name" value="Lytic_TGlycosylase_superhlx_U"/>
</dbReference>
<evidence type="ECO:0000313" key="4">
    <source>
        <dbReference type="EMBL" id="NQE35626.1"/>
    </source>
</evidence>
<dbReference type="Gene3D" id="1.10.530.10">
    <property type="match status" value="1"/>
</dbReference>
<proteinExistence type="inferred from homology"/>
<reference evidence="4 5" key="1">
    <citation type="journal article" date="2020" name="Sci. Rep.">
        <title>A novel cyanobacterial geosmin producer, revising GeoA distribution and dispersion patterns in Bacteria.</title>
        <authorList>
            <person name="Churro C."/>
            <person name="Semedo-Aguiar A.P."/>
            <person name="Silva A.D."/>
            <person name="Pereira-Leal J.B."/>
            <person name="Leite R.B."/>
        </authorList>
    </citation>
    <scope>NUCLEOTIDE SEQUENCE [LARGE SCALE GENOMIC DNA]</scope>
    <source>
        <strain evidence="4 5">IPMA8</strain>
    </source>
</reference>
<evidence type="ECO:0000256" key="1">
    <source>
        <dbReference type="ARBA" id="ARBA00007734"/>
    </source>
</evidence>
<dbReference type="Pfam" id="PF01464">
    <property type="entry name" value="SLT"/>
    <property type="match status" value="1"/>
</dbReference>
<dbReference type="EMBL" id="SRRZ01000060">
    <property type="protein sequence ID" value="NQE35626.1"/>
    <property type="molecule type" value="Genomic_DNA"/>
</dbReference>
<accession>A0ABX2CZ81</accession>
<dbReference type="InterPro" id="IPR023346">
    <property type="entry name" value="Lysozyme-like_dom_sf"/>
</dbReference>
<dbReference type="Proteomes" id="UP000702425">
    <property type="component" value="Unassembled WGS sequence"/>
</dbReference>
<dbReference type="Gene3D" id="1.25.40.10">
    <property type="entry name" value="Tetratricopeptide repeat domain"/>
    <property type="match status" value="2"/>
</dbReference>
<dbReference type="RefSeq" id="WP_172189177.1">
    <property type="nucleotide sequence ID" value="NZ_CAWPPK010000275.1"/>
</dbReference>
<dbReference type="GO" id="GO:0016829">
    <property type="term" value="F:lyase activity"/>
    <property type="evidence" value="ECO:0007669"/>
    <property type="project" value="UniProtKB-KW"/>
</dbReference>
<evidence type="ECO:0000259" key="3">
    <source>
        <dbReference type="Pfam" id="PF01464"/>
    </source>
</evidence>
<dbReference type="InterPro" id="IPR019734">
    <property type="entry name" value="TPR_rpt"/>
</dbReference>
<dbReference type="EC" id="4.2.2.-" evidence="4"/>
<dbReference type="PANTHER" id="PTHR37423:SF5">
    <property type="entry name" value="SOLUBLE LYTIC MUREIN TRANSGLYCOSYLASE"/>
    <property type="match status" value="1"/>
</dbReference>
<dbReference type="Pfam" id="PF13174">
    <property type="entry name" value="TPR_6"/>
    <property type="match status" value="3"/>
</dbReference>
<gene>
    <name evidence="4" type="primary">slt</name>
    <name evidence="4" type="ORF">E5S67_03361</name>
</gene>
<evidence type="ECO:0000256" key="2">
    <source>
        <dbReference type="ARBA" id="ARBA00022729"/>
    </source>
</evidence>
<dbReference type="PANTHER" id="PTHR37423">
    <property type="entry name" value="SOLUBLE LYTIC MUREIN TRANSGLYCOSYLASE-RELATED"/>
    <property type="match status" value="1"/>
</dbReference>
<comment type="caution">
    <text evidence="4">The sequence shown here is derived from an EMBL/GenBank/DDBJ whole genome shotgun (WGS) entry which is preliminary data.</text>
</comment>
<sequence>MLKRRRARFSVLISVSVCVIAIGSLVAAMKWMGFGSVQKAQQPLNAANSESQVKMLVSLSPSERSAKLVELATSQPASTNPQQEISPQSRARYLLASDLIQQGNAAKALKLLDKLEQEYPVLAAHIALKRAEAYQLSGDKGKAQKAWQELLKNYPSDPVAAEALYVLGKSKPEYWQQAITEFPAHPRSVEIALAKLKENPNQPELMLLVAKYGHYVNDYGTILEQLVQRNSAALKPEDWEEIAFGYWEKQDYGKGAIAYGKAPRNPKNLYRKARGLWLEGKIPESRIAYQELVREFPDAEDTGLGLIRLSRLSEPKEAIVWLDRVISKFPNYAPEALLDKSQLLDKARSGQSASDTRKLLLTKYNNSDKAGELRWTIAQQYAKGGDLKSAWQWARELTTHNPDSEQAPEAAFWVGKWAQQLGREQDAKTAFEYTLLRYPESYFAWRSAVLLGWPVGDFTTVRDLSPNVVRPPQRPEPTAGSPALKELYQLGQDRDAWNLWQIEFINRVEPSIAEQFTDGLMRVAVGDNLDGLWMVGSLRQREKPDDRTEYLALRQQPIYWQALYPFPYLETIVKWSKERTINPVLVTALIRQESRFMPAIKSSVGATGLMQVMPETAAWVAEKISLKKYSLENVDDNVKLGTWYLDHTHDEYKNNSMLAVASYNAGPNAVSDWLKRFNFSDPDAFAEKIPFPETKGYVKSVFENYWNYLRIYNPEVNQLMSENYEASLKKAKPQ</sequence>
<evidence type="ECO:0000313" key="5">
    <source>
        <dbReference type="Proteomes" id="UP000702425"/>
    </source>
</evidence>